<evidence type="ECO:0000256" key="1">
    <source>
        <dbReference type="ARBA" id="ARBA00022475"/>
    </source>
</evidence>
<dbReference type="EMBL" id="BARW01000481">
    <property type="protein sequence ID" value="GAI65144.1"/>
    <property type="molecule type" value="Genomic_DNA"/>
</dbReference>
<gene>
    <name evidence="7" type="ORF">S12H4_02099</name>
</gene>
<keyword evidence="4" id="KW-0472">Membrane</keyword>
<evidence type="ECO:0000256" key="5">
    <source>
        <dbReference type="ARBA" id="ARBA00023211"/>
    </source>
</evidence>
<dbReference type="Pfam" id="PF00149">
    <property type="entry name" value="Metallophos"/>
    <property type="match status" value="1"/>
</dbReference>
<reference evidence="7" key="1">
    <citation type="journal article" date="2014" name="Front. Microbiol.">
        <title>High frequency of phylogenetically diverse reductive dehalogenase-homologous genes in deep subseafloor sedimentary metagenomes.</title>
        <authorList>
            <person name="Kawai M."/>
            <person name="Futagami T."/>
            <person name="Toyoda A."/>
            <person name="Takaki Y."/>
            <person name="Nishi S."/>
            <person name="Hori S."/>
            <person name="Arai W."/>
            <person name="Tsubouchi T."/>
            <person name="Morono Y."/>
            <person name="Uchiyama I."/>
            <person name="Ito T."/>
            <person name="Fujiyama A."/>
            <person name="Inagaki F."/>
            <person name="Takami H."/>
        </authorList>
    </citation>
    <scope>NUCLEOTIDE SEQUENCE</scope>
    <source>
        <strain evidence="7">Expedition CK06-06</strain>
    </source>
</reference>
<organism evidence="7">
    <name type="scientific">marine sediment metagenome</name>
    <dbReference type="NCBI Taxonomy" id="412755"/>
    <lineage>
        <taxon>unclassified sequences</taxon>
        <taxon>metagenomes</taxon>
        <taxon>ecological metagenomes</taxon>
    </lineage>
</organism>
<dbReference type="GO" id="GO:0009245">
    <property type="term" value="P:lipid A biosynthetic process"/>
    <property type="evidence" value="ECO:0007669"/>
    <property type="project" value="TreeGrafter"/>
</dbReference>
<dbReference type="InterPro" id="IPR004843">
    <property type="entry name" value="Calcineurin-like_PHP"/>
</dbReference>
<dbReference type="InterPro" id="IPR029052">
    <property type="entry name" value="Metallo-depent_PP-like"/>
</dbReference>
<dbReference type="GO" id="GO:0008758">
    <property type="term" value="F:UDP-2,3-diacylglucosamine hydrolase activity"/>
    <property type="evidence" value="ECO:0007669"/>
    <property type="project" value="TreeGrafter"/>
</dbReference>
<dbReference type="Gene3D" id="3.60.21.10">
    <property type="match status" value="1"/>
</dbReference>
<evidence type="ECO:0000256" key="4">
    <source>
        <dbReference type="ARBA" id="ARBA00023136"/>
    </source>
</evidence>
<evidence type="ECO:0000259" key="6">
    <source>
        <dbReference type="Pfam" id="PF00149"/>
    </source>
</evidence>
<dbReference type="InterPro" id="IPR043461">
    <property type="entry name" value="LpxH-like"/>
</dbReference>
<dbReference type="PANTHER" id="PTHR34990">
    <property type="entry name" value="UDP-2,3-DIACYLGLUCOSAMINE HYDROLASE-RELATED"/>
    <property type="match status" value="1"/>
</dbReference>
<dbReference type="GO" id="GO:0016020">
    <property type="term" value="C:membrane"/>
    <property type="evidence" value="ECO:0007669"/>
    <property type="project" value="GOC"/>
</dbReference>
<protein>
    <recommendedName>
        <fullName evidence="6">Calcineurin-like phosphoesterase domain-containing protein</fullName>
    </recommendedName>
</protein>
<keyword evidence="1" id="KW-1003">Cell membrane</keyword>
<dbReference type="GO" id="GO:0046872">
    <property type="term" value="F:metal ion binding"/>
    <property type="evidence" value="ECO:0007669"/>
    <property type="project" value="UniProtKB-KW"/>
</dbReference>
<feature type="domain" description="Calcineurin-like phosphoesterase" evidence="6">
    <location>
        <begin position="2"/>
        <end position="188"/>
    </location>
</feature>
<dbReference type="AlphaFoldDB" id="X1SBK0"/>
<keyword evidence="3" id="KW-0479">Metal-binding</keyword>
<proteinExistence type="predicted"/>
<sequence>MKRYIASDFHNGNDVADYDRVMGFLDLVEDDADEFLILGDFEELVWSNMTILTTVKPYKYITDKVKTIAQKKPVSYVIGNHDWSIGLFASQIEPVKIVSPFAENGIYYTHGHEWDWLAFVTGNPLDPIYWKLKYPFFVPTQLFVWIATKQWASAEDTYHWGILLIHERARRYAEKHGYHTAIFGHTHFPADEVRGGIRLVNVGDQLDSYSYAVQENGRIELRSFP</sequence>
<name>X1SBK0_9ZZZZ</name>
<evidence type="ECO:0000256" key="2">
    <source>
        <dbReference type="ARBA" id="ARBA00022519"/>
    </source>
</evidence>
<comment type="caution">
    <text evidence="7">The sequence shown here is derived from an EMBL/GenBank/DDBJ whole genome shotgun (WGS) entry which is preliminary data.</text>
</comment>
<keyword evidence="2" id="KW-0997">Cell inner membrane</keyword>
<keyword evidence="5" id="KW-0464">Manganese</keyword>
<evidence type="ECO:0000256" key="3">
    <source>
        <dbReference type="ARBA" id="ARBA00022723"/>
    </source>
</evidence>
<evidence type="ECO:0000313" key="7">
    <source>
        <dbReference type="EMBL" id="GAI65144.1"/>
    </source>
</evidence>
<dbReference type="SUPFAM" id="SSF56300">
    <property type="entry name" value="Metallo-dependent phosphatases"/>
    <property type="match status" value="1"/>
</dbReference>
<accession>X1SBK0</accession>